<sequence>MDTTREWLWKAFGSTRRVEDVYLSGKARRSHSSSLSSGIRSGTSYKDIVVGGRTGGDREGVSGKNWEEEGKKATGEWGIQTLGESKIRLRGDHDIRERLKRSMVGESLNPYDFEMLTNLIKSEWEAIEEVKMMGAMKMLIIFDSCQSLDMALELEWWYQHFIEIRRWSTKEGKVLKVQEEEGGHYSSFKILVEANAGPAIRAFATVVIENEEFTIFIKEEGGTENREKCRSEERTKVLMEANGETNREAPILNEQRDEAANDESEEVGHAKNNNGPIGAANEKENSGSPTKMVTHNDDRRTNEIIKEWEEDCYQKIDNVGLDNSGDSMGPNSRVADGQDGIGLERLIEVDEEGINVENNQAGSSSLSTPPGFDRILPSQSDTAKNDSDGASGTRRKKAKQINRKTVRRTTLRLSDKIKENAPKQKEAAKKKIENYGKIREEERLGIDPTYEERAKKYLRADTKEKAKTSTSKAKKQRQKRDNVSKEVGESCPVDK</sequence>
<protein>
    <submittedName>
        <fullName evidence="2">Uncharacterized protein</fullName>
    </submittedName>
</protein>
<name>A0ABU6QDJ3_9FABA</name>
<feature type="compositionally biased region" description="Basic residues" evidence="1">
    <location>
        <begin position="393"/>
        <end position="410"/>
    </location>
</feature>
<proteinExistence type="predicted"/>
<comment type="caution">
    <text evidence="2">The sequence shown here is derived from an EMBL/GenBank/DDBJ whole genome shotgun (WGS) entry which is preliminary data.</text>
</comment>
<dbReference type="EMBL" id="JASCZI010000173">
    <property type="protein sequence ID" value="MED6109670.1"/>
    <property type="molecule type" value="Genomic_DNA"/>
</dbReference>
<evidence type="ECO:0000313" key="2">
    <source>
        <dbReference type="EMBL" id="MED6109670.1"/>
    </source>
</evidence>
<organism evidence="2 3">
    <name type="scientific">Stylosanthes scabra</name>
    <dbReference type="NCBI Taxonomy" id="79078"/>
    <lineage>
        <taxon>Eukaryota</taxon>
        <taxon>Viridiplantae</taxon>
        <taxon>Streptophyta</taxon>
        <taxon>Embryophyta</taxon>
        <taxon>Tracheophyta</taxon>
        <taxon>Spermatophyta</taxon>
        <taxon>Magnoliopsida</taxon>
        <taxon>eudicotyledons</taxon>
        <taxon>Gunneridae</taxon>
        <taxon>Pentapetalae</taxon>
        <taxon>rosids</taxon>
        <taxon>fabids</taxon>
        <taxon>Fabales</taxon>
        <taxon>Fabaceae</taxon>
        <taxon>Papilionoideae</taxon>
        <taxon>50 kb inversion clade</taxon>
        <taxon>dalbergioids sensu lato</taxon>
        <taxon>Dalbergieae</taxon>
        <taxon>Pterocarpus clade</taxon>
        <taxon>Stylosanthes</taxon>
    </lineage>
</organism>
<evidence type="ECO:0000256" key="1">
    <source>
        <dbReference type="SAM" id="MobiDB-lite"/>
    </source>
</evidence>
<feature type="region of interest" description="Disordered" evidence="1">
    <location>
        <begin position="352"/>
        <end position="495"/>
    </location>
</feature>
<reference evidence="2 3" key="1">
    <citation type="journal article" date="2023" name="Plants (Basel)">
        <title>Bridging the Gap: Combining Genomics and Transcriptomics Approaches to Understand Stylosanthes scabra, an Orphan Legume from the Brazilian Caatinga.</title>
        <authorList>
            <person name="Ferreira-Neto J.R.C."/>
            <person name="da Silva M.D."/>
            <person name="Binneck E."/>
            <person name="de Melo N.F."/>
            <person name="da Silva R.H."/>
            <person name="de Melo A.L.T.M."/>
            <person name="Pandolfi V."/>
            <person name="Bustamante F.O."/>
            <person name="Brasileiro-Vidal A.C."/>
            <person name="Benko-Iseppon A.M."/>
        </authorList>
    </citation>
    <scope>NUCLEOTIDE SEQUENCE [LARGE SCALE GENOMIC DNA]</scope>
    <source>
        <tissue evidence="2">Leaves</tissue>
    </source>
</reference>
<feature type="compositionally biased region" description="Polar residues" evidence="1">
    <location>
        <begin position="356"/>
        <end position="368"/>
    </location>
</feature>
<evidence type="ECO:0000313" key="3">
    <source>
        <dbReference type="Proteomes" id="UP001341840"/>
    </source>
</evidence>
<feature type="region of interest" description="Disordered" evidence="1">
    <location>
        <begin position="251"/>
        <end position="295"/>
    </location>
</feature>
<feature type="compositionally biased region" description="Basic and acidic residues" evidence="1">
    <location>
        <begin position="413"/>
        <end position="467"/>
    </location>
</feature>
<gene>
    <name evidence="2" type="ORF">PIB30_035846</name>
</gene>
<accession>A0ABU6QDJ3</accession>
<dbReference type="Proteomes" id="UP001341840">
    <property type="component" value="Unassembled WGS sequence"/>
</dbReference>
<feature type="compositionally biased region" description="Basic and acidic residues" evidence="1">
    <location>
        <begin position="479"/>
        <end position="495"/>
    </location>
</feature>
<keyword evidence="3" id="KW-1185">Reference proteome</keyword>